<keyword evidence="2" id="KW-1185">Reference proteome</keyword>
<proteinExistence type="predicted"/>
<evidence type="ECO:0000313" key="2">
    <source>
        <dbReference type="Proteomes" id="UP000050761"/>
    </source>
</evidence>
<dbReference type="Proteomes" id="UP000050761">
    <property type="component" value="Unassembled WGS sequence"/>
</dbReference>
<dbReference type="WBParaSite" id="HPBE_0001041701-mRNA-1">
    <property type="protein sequence ID" value="HPBE_0001041701-mRNA-1"/>
    <property type="gene ID" value="HPBE_0001041701"/>
</dbReference>
<protein>
    <submittedName>
        <fullName evidence="3">Endo/exonuclease/phosphatase domain-containing protein</fullName>
    </submittedName>
</protein>
<reference evidence="3" key="2">
    <citation type="submission" date="2019-09" db="UniProtKB">
        <authorList>
            <consortium name="WormBaseParasite"/>
        </authorList>
    </citation>
    <scope>IDENTIFICATION</scope>
</reference>
<reference evidence="1 2" key="1">
    <citation type="submission" date="2018-11" db="EMBL/GenBank/DDBJ databases">
        <authorList>
            <consortium name="Pathogen Informatics"/>
        </authorList>
    </citation>
    <scope>NUCLEOTIDE SEQUENCE [LARGE SCALE GENOMIC DNA]</scope>
</reference>
<organism evidence="2 3">
    <name type="scientific">Heligmosomoides polygyrus</name>
    <name type="common">Parasitic roundworm</name>
    <dbReference type="NCBI Taxonomy" id="6339"/>
    <lineage>
        <taxon>Eukaryota</taxon>
        <taxon>Metazoa</taxon>
        <taxon>Ecdysozoa</taxon>
        <taxon>Nematoda</taxon>
        <taxon>Chromadorea</taxon>
        <taxon>Rhabditida</taxon>
        <taxon>Rhabditina</taxon>
        <taxon>Rhabditomorpha</taxon>
        <taxon>Strongyloidea</taxon>
        <taxon>Heligmosomidae</taxon>
        <taxon>Heligmosomoides</taxon>
    </lineage>
</organism>
<accession>A0A3P8A2E0</accession>
<evidence type="ECO:0000313" key="1">
    <source>
        <dbReference type="EMBL" id="VDO84993.1"/>
    </source>
</evidence>
<gene>
    <name evidence="1" type="ORF">HPBE_LOCUS10418</name>
</gene>
<evidence type="ECO:0000313" key="3">
    <source>
        <dbReference type="WBParaSite" id="HPBE_0001041701-mRNA-1"/>
    </source>
</evidence>
<dbReference type="AlphaFoldDB" id="A0A183FRG0"/>
<name>A0A183FRG0_HELPZ</name>
<dbReference type="EMBL" id="UZAH01026758">
    <property type="protein sequence ID" value="VDO84993.1"/>
    <property type="molecule type" value="Genomic_DNA"/>
</dbReference>
<dbReference type="OrthoDB" id="418748at2759"/>
<accession>A0A183FRG0</accession>
<sequence>MPRFPCSALDRMRNRNSKYRSDGVHRRGGNTKTQIDFILVKHRDRGLVTDAKVVPYETVATQHRPLICTLKFAPPRQRQVERCGPARIKWWRMKEEKDAAVVARIRLPTVTNVEETWKRATDSILQAARSELA</sequence>